<evidence type="ECO:0000259" key="7">
    <source>
        <dbReference type="PROSITE" id="PS50011"/>
    </source>
</evidence>
<evidence type="ECO:0000256" key="2">
    <source>
        <dbReference type="ARBA" id="ARBA00022741"/>
    </source>
</evidence>
<dbReference type="GO" id="GO:0005524">
    <property type="term" value="F:ATP binding"/>
    <property type="evidence" value="ECO:0007669"/>
    <property type="project" value="UniProtKB-UniRule"/>
</dbReference>
<keyword evidence="1" id="KW-0808">Transferase</keyword>
<feature type="non-terminal residue" evidence="8">
    <location>
        <position position="344"/>
    </location>
</feature>
<organism evidence="8 9">
    <name type="scientific">Tautonia sociabilis</name>
    <dbReference type="NCBI Taxonomy" id="2080755"/>
    <lineage>
        <taxon>Bacteria</taxon>
        <taxon>Pseudomonadati</taxon>
        <taxon>Planctomycetota</taxon>
        <taxon>Planctomycetia</taxon>
        <taxon>Isosphaerales</taxon>
        <taxon>Isosphaeraceae</taxon>
        <taxon>Tautonia</taxon>
    </lineage>
</organism>
<evidence type="ECO:0000313" key="8">
    <source>
        <dbReference type="EMBL" id="RUL87114.1"/>
    </source>
</evidence>
<dbReference type="InterPro" id="IPR000719">
    <property type="entry name" value="Prot_kinase_dom"/>
</dbReference>
<evidence type="ECO:0000256" key="4">
    <source>
        <dbReference type="ARBA" id="ARBA00022840"/>
    </source>
</evidence>
<dbReference type="PANTHER" id="PTHR43289">
    <property type="entry name" value="MITOGEN-ACTIVATED PROTEIN KINASE KINASE KINASE 20-RELATED"/>
    <property type="match status" value="1"/>
</dbReference>
<gene>
    <name evidence="8" type="ORF">TsocGM_13610</name>
</gene>
<feature type="region of interest" description="Disordered" evidence="6">
    <location>
        <begin position="1"/>
        <end position="46"/>
    </location>
</feature>
<feature type="domain" description="Protein kinase" evidence="7">
    <location>
        <begin position="151"/>
        <end position="344"/>
    </location>
</feature>
<proteinExistence type="predicted"/>
<dbReference type="AlphaFoldDB" id="A0A432MIB9"/>
<protein>
    <recommendedName>
        <fullName evidence="7">Protein kinase domain-containing protein</fullName>
    </recommendedName>
</protein>
<dbReference type="GO" id="GO:0004674">
    <property type="term" value="F:protein serine/threonine kinase activity"/>
    <property type="evidence" value="ECO:0007669"/>
    <property type="project" value="TreeGrafter"/>
</dbReference>
<dbReference type="PROSITE" id="PS00108">
    <property type="entry name" value="PROTEIN_KINASE_ST"/>
    <property type="match status" value="1"/>
</dbReference>
<dbReference type="PANTHER" id="PTHR43289:SF6">
    <property type="entry name" value="SERINE_THREONINE-PROTEIN KINASE NEKL-3"/>
    <property type="match status" value="1"/>
</dbReference>
<evidence type="ECO:0000256" key="1">
    <source>
        <dbReference type="ARBA" id="ARBA00022679"/>
    </source>
</evidence>
<dbReference type="Pfam" id="PF00069">
    <property type="entry name" value="Pkinase"/>
    <property type="match status" value="1"/>
</dbReference>
<comment type="caution">
    <text evidence="8">The sequence shown here is derived from an EMBL/GenBank/DDBJ whole genome shotgun (WGS) entry which is preliminary data.</text>
</comment>
<evidence type="ECO:0000256" key="3">
    <source>
        <dbReference type="ARBA" id="ARBA00022777"/>
    </source>
</evidence>
<reference evidence="8 9" key="1">
    <citation type="submission" date="2018-12" db="EMBL/GenBank/DDBJ databases">
        <authorList>
            <person name="Toschakov S.V."/>
        </authorList>
    </citation>
    <scope>NUCLEOTIDE SEQUENCE [LARGE SCALE GENOMIC DNA]</scope>
    <source>
        <strain evidence="8 9">GM2012</strain>
    </source>
</reference>
<keyword evidence="9" id="KW-1185">Reference proteome</keyword>
<dbReference type="Proteomes" id="UP000280296">
    <property type="component" value="Unassembled WGS sequence"/>
</dbReference>
<feature type="compositionally biased region" description="Low complexity" evidence="6">
    <location>
        <begin position="330"/>
        <end position="344"/>
    </location>
</feature>
<reference evidence="8 9" key="2">
    <citation type="submission" date="2019-01" db="EMBL/GenBank/DDBJ databases">
        <title>Tautonia sociabilis, a novel thermotolerant planctomycete of Isosphaeraceae family, isolated from a 4000 m deep subterranean habitat.</title>
        <authorList>
            <person name="Kovaleva O.L."/>
            <person name="Elcheninov A.G."/>
            <person name="Van Heerden E."/>
            <person name="Toshchakov S.V."/>
            <person name="Novikov A."/>
            <person name="Bonch-Osmolovskaya E.A."/>
            <person name="Kublanov I.V."/>
        </authorList>
    </citation>
    <scope>NUCLEOTIDE SEQUENCE [LARGE SCALE GENOMIC DNA]</scope>
    <source>
        <strain evidence="8 9">GM2012</strain>
    </source>
</reference>
<sequence>MAMMPGPGLPPRQPVSPPPDRDRLRLWTDSRPRSESAAPPEASTTAFALEAAIEEFTRRWDNGEGPTAEQYLDRLPPGDPDGALELIYHEYCLRASSGRRPSPEEFSRRFPEHADRLLRLIALHDALPSIGPADVPSPASPFEPGDEIGPYRLIRELGRGGFARVFLAADAELEDRLLVLKVANRPSAEHRYLARAPHPHIVPILRERTTEDGLQLIFMPFVGGCTLADVLAEGRLRSRRPERGTDLLTDLDLRSAPEYAPATAARPSREMLAQMSYAQAVSWIVARLAEALDHAYRRGVTHGDLKPSNILIGADGQPMLLDFNLSTDWSPGPASPAGPSSRDP</sequence>
<dbReference type="InterPro" id="IPR017441">
    <property type="entry name" value="Protein_kinase_ATP_BS"/>
</dbReference>
<dbReference type="PROSITE" id="PS50011">
    <property type="entry name" value="PROTEIN_KINASE_DOM"/>
    <property type="match status" value="1"/>
</dbReference>
<keyword evidence="3" id="KW-0418">Kinase</keyword>
<feature type="binding site" evidence="5">
    <location>
        <position position="181"/>
    </location>
    <ligand>
        <name>ATP</name>
        <dbReference type="ChEBI" id="CHEBI:30616"/>
    </ligand>
</feature>
<evidence type="ECO:0000256" key="6">
    <source>
        <dbReference type="SAM" id="MobiDB-lite"/>
    </source>
</evidence>
<evidence type="ECO:0000313" key="9">
    <source>
        <dbReference type="Proteomes" id="UP000280296"/>
    </source>
</evidence>
<keyword evidence="4 5" id="KW-0067">ATP-binding</keyword>
<evidence type="ECO:0000256" key="5">
    <source>
        <dbReference type="PROSITE-ProRule" id="PRU10141"/>
    </source>
</evidence>
<dbReference type="SUPFAM" id="SSF56112">
    <property type="entry name" value="Protein kinase-like (PK-like)"/>
    <property type="match status" value="1"/>
</dbReference>
<dbReference type="OrthoDB" id="234532at2"/>
<accession>A0A432MIB9</accession>
<name>A0A432MIB9_9BACT</name>
<dbReference type="RefSeq" id="WP_148114877.1">
    <property type="nucleotide sequence ID" value="NZ_RYZH01000025.1"/>
</dbReference>
<dbReference type="InterPro" id="IPR008271">
    <property type="entry name" value="Ser/Thr_kinase_AS"/>
</dbReference>
<feature type="compositionally biased region" description="Pro residues" evidence="6">
    <location>
        <begin position="7"/>
        <end position="18"/>
    </location>
</feature>
<dbReference type="EMBL" id="RYZH01000025">
    <property type="protein sequence ID" value="RUL87114.1"/>
    <property type="molecule type" value="Genomic_DNA"/>
</dbReference>
<dbReference type="PROSITE" id="PS00107">
    <property type="entry name" value="PROTEIN_KINASE_ATP"/>
    <property type="match status" value="1"/>
</dbReference>
<dbReference type="InterPro" id="IPR011009">
    <property type="entry name" value="Kinase-like_dom_sf"/>
</dbReference>
<dbReference type="Gene3D" id="3.30.200.20">
    <property type="entry name" value="Phosphorylase Kinase, domain 1"/>
    <property type="match status" value="1"/>
</dbReference>
<dbReference type="Gene3D" id="1.10.510.10">
    <property type="entry name" value="Transferase(Phosphotransferase) domain 1"/>
    <property type="match status" value="1"/>
</dbReference>
<keyword evidence="2 5" id="KW-0547">Nucleotide-binding</keyword>
<feature type="region of interest" description="Disordered" evidence="6">
    <location>
        <begin position="325"/>
        <end position="344"/>
    </location>
</feature>
<feature type="compositionally biased region" description="Basic and acidic residues" evidence="6">
    <location>
        <begin position="19"/>
        <end position="34"/>
    </location>
</feature>